<organism evidence="1 2">
    <name type="scientific">Microthlaspi erraticum</name>
    <dbReference type="NCBI Taxonomy" id="1685480"/>
    <lineage>
        <taxon>Eukaryota</taxon>
        <taxon>Viridiplantae</taxon>
        <taxon>Streptophyta</taxon>
        <taxon>Embryophyta</taxon>
        <taxon>Tracheophyta</taxon>
        <taxon>Spermatophyta</taxon>
        <taxon>Magnoliopsida</taxon>
        <taxon>eudicotyledons</taxon>
        <taxon>Gunneridae</taxon>
        <taxon>Pentapetalae</taxon>
        <taxon>rosids</taxon>
        <taxon>malvids</taxon>
        <taxon>Brassicales</taxon>
        <taxon>Brassicaceae</taxon>
        <taxon>Coluteocarpeae</taxon>
        <taxon>Microthlaspi</taxon>
    </lineage>
</organism>
<evidence type="ECO:0000313" key="1">
    <source>
        <dbReference type="EMBL" id="CAA7021671.1"/>
    </source>
</evidence>
<dbReference type="Proteomes" id="UP000467841">
    <property type="component" value="Unassembled WGS sequence"/>
</dbReference>
<evidence type="ECO:0000313" key="2">
    <source>
        <dbReference type="Proteomes" id="UP000467841"/>
    </source>
</evidence>
<dbReference type="EMBL" id="CACVBM020000643">
    <property type="protein sequence ID" value="CAA7021671.1"/>
    <property type="molecule type" value="Genomic_DNA"/>
</dbReference>
<evidence type="ECO:0008006" key="3">
    <source>
        <dbReference type="Google" id="ProtNLM"/>
    </source>
</evidence>
<accession>A0A6D2HZS4</accession>
<keyword evidence="2" id="KW-1185">Reference proteome</keyword>
<proteinExistence type="predicted"/>
<sequence>MLLMFSVIPVTGDVRYTKHQCEIIFRTATMVCDIDPKSNRIFVDAPCISDIQNFMVEEDVLTDIIGFVASVGYLRKNEDGYRTLKFNLIDEK</sequence>
<protein>
    <recommendedName>
        <fullName evidence="3">DUF223 domain-containing protein</fullName>
    </recommendedName>
</protein>
<name>A0A6D2HZS4_9BRAS</name>
<reference evidence="1" key="1">
    <citation type="submission" date="2020-01" db="EMBL/GenBank/DDBJ databases">
        <authorList>
            <person name="Mishra B."/>
        </authorList>
    </citation>
    <scope>NUCLEOTIDE SEQUENCE [LARGE SCALE GENOMIC DNA]</scope>
</reference>
<dbReference type="AlphaFoldDB" id="A0A6D2HZS4"/>
<gene>
    <name evidence="1" type="ORF">MERR_LOCUS8906</name>
</gene>
<comment type="caution">
    <text evidence="1">The sequence shown here is derived from an EMBL/GenBank/DDBJ whole genome shotgun (WGS) entry which is preliminary data.</text>
</comment>